<feature type="domain" description="Late nodulin" evidence="2">
    <location>
        <begin position="1"/>
        <end position="53"/>
    </location>
</feature>
<keyword evidence="1" id="KW-0812">Transmembrane</keyword>
<dbReference type="EMBL" id="CM001220">
    <property type="protein sequence ID" value="KEH30137.1"/>
    <property type="molecule type" value="Genomic_DNA"/>
</dbReference>
<dbReference type="Pfam" id="PF07127">
    <property type="entry name" value="Nodulin_late"/>
    <property type="match status" value="1"/>
</dbReference>
<dbReference type="EnsemblPlants" id="KEH30137">
    <property type="protein sequence ID" value="KEH30137"/>
    <property type="gene ID" value="MTR_4g063770"/>
</dbReference>
<evidence type="ECO:0000313" key="4">
    <source>
        <dbReference type="EnsemblPlants" id="KEH30137"/>
    </source>
</evidence>
<reference evidence="3 5" key="1">
    <citation type="journal article" date="2011" name="Nature">
        <title>The Medicago genome provides insight into the evolution of rhizobial symbioses.</title>
        <authorList>
            <person name="Young N.D."/>
            <person name="Debelle F."/>
            <person name="Oldroyd G.E."/>
            <person name="Geurts R."/>
            <person name="Cannon S.B."/>
            <person name="Udvardi M.K."/>
            <person name="Benedito V.A."/>
            <person name="Mayer K.F."/>
            <person name="Gouzy J."/>
            <person name="Schoof H."/>
            <person name="Van de Peer Y."/>
            <person name="Proost S."/>
            <person name="Cook D.R."/>
            <person name="Meyers B.C."/>
            <person name="Spannagl M."/>
            <person name="Cheung F."/>
            <person name="De Mita S."/>
            <person name="Krishnakumar V."/>
            <person name="Gundlach H."/>
            <person name="Zhou S."/>
            <person name="Mudge J."/>
            <person name="Bharti A.K."/>
            <person name="Murray J.D."/>
            <person name="Naoumkina M.A."/>
            <person name="Rosen B."/>
            <person name="Silverstein K.A."/>
            <person name="Tang H."/>
            <person name="Rombauts S."/>
            <person name="Zhao P.X."/>
            <person name="Zhou P."/>
            <person name="Barbe V."/>
            <person name="Bardou P."/>
            <person name="Bechner M."/>
            <person name="Bellec A."/>
            <person name="Berger A."/>
            <person name="Berges H."/>
            <person name="Bidwell S."/>
            <person name="Bisseling T."/>
            <person name="Choisne N."/>
            <person name="Couloux A."/>
            <person name="Denny R."/>
            <person name="Deshpande S."/>
            <person name="Dai X."/>
            <person name="Doyle J.J."/>
            <person name="Dudez A.M."/>
            <person name="Farmer A.D."/>
            <person name="Fouteau S."/>
            <person name="Franken C."/>
            <person name="Gibelin C."/>
            <person name="Gish J."/>
            <person name="Goldstein S."/>
            <person name="Gonzalez A.J."/>
            <person name="Green P.J."/>
            <person name="Hallab A."/>
            <person name="Hartog M."/>
            <person name="Hua A."/>
            <person name="Humphray S.J."/>
            <person name="Jeong D.H."/>
            <person name="Jing Y."/>
            <person name="Jocker A."/>
            <person name="Kenton S.M."/>
            <person name="Kim D.J."/>
            <person name="Klee K."/>
            <person name="Lai H."/>
            <person name="Lang C."/>
            <person name="Lin S."/>
            <person name="Macmil S.L."/>
            <person name="Magdelenat G."/>
            <person name="Matthews L."/>
            <person name="McCorrison J."/>
            <person name="Monaghan E.L."/>
            <person name="Mun J.H."/>
            <person name="Najar F.Z."/>
            <person name="Nicholson C."/>
            <person name="Noirot C."/>
            <person name="O'Bleness M."/>
            <person name="Paule C.R."/>
            <person name="Poulain J."/>
            <person name="Prion F."/>
            <person name="Qin B."/>
            <person name="Qu C."/>
            <person name="Retzel E.F."/>
            <person name="Riddle C."/>
            <person name="Sallet E."/>
            <person name="Samain S."/>
            <person name="Samson N."/>
            <person name="Sanders I."/>
            <person name="Saurat O."/>
            <person name="Scarpelli C."/>
            <person name="Schiex T."/>
            <person name="Segurens B."/>
            <person name="Severin A.J."/>
            <person name="Sherrier D.J."/>
            <person name="Shi R."/>
            <person name="Sims S."/>
            <person name="Singer S.R."/>
            <person name="Sinharoy S."/>
            <person name="Sterck L."/>
            <person name="Viollet A."/>
            <person name="Wang B.B."/>
            <person name="Wang K."/>
            <person name="Wang M."/>
            <person name="Wang X."/>
            <person name="Warfsmann J."/>
            <person name="Weissenbach J."/>
            <person name="White D.D."/>
            <person name="White J.D."/>
            <person name="Wiley G.B."/>
            <person name="Wincker P."/>
            <person name="Xing Y."/>
            <person name="Yang L."/>
            <person name="Yao Z."/>
            <person name="Ying F."/>
            <person name="Zhai J."/>
            <person name="Zhou L."/>
            <person name="Zuber A."/>
            <person name="Denarie J."/>
            <person name="Dixon R.A."/>
            <person name="May G.D."/>
            <person name="Schwartz D.C."/>
            <person name="Rogers J."/>
            <person name="Quetier F."/>
            <person name="Town C.D."/>
            <person name="Roe B.A."/>
        </authorList>
    </citation>
    <scope>NUCLEOTIDE SEQUENCE [LARGE SCALE GENOMIC DNA]</scope>
    <source>
        <strain evidence="3">A17</strain>
        <strain evidence="4 5">cv. Jemalong A17</strain>
    </source>
</reference>
<reference evidence="3 5" key="2">
    <citation type="journal article" date="2014" name="BMC Genomics">
        <title>An improved genome release (version Mt4.0) for the model legume Medicago truncatula.</title>
        <authorList>
            <person name="Tang H."/>
            <person name="Krishnakumar V."/>
            <person name="Bidwell S."/>
            <person name="Rosen B."/>
            <person name="Chan A."/>
            <person name="Zhou S."/>
            <person name="Gentzbittel L."/>
            <person name="Childs K.L."/>
            <person name="Yandell M."/>
            <person name="Gundlach H."/>
            <person name="Mayer K.F."/>
            <person name="Schwartz D.C."/>
            <person name="Town C.D."/>
        </authorList>
    </citation>
    <scope>GENOME REANNOTATION</scope>
    <source>
        <strain evidence="3">A17</strain>
        <strain evidence="4 5">cv. Jemalong A17</strain>
    </source>
</reference>
<evidence type="ECO:0000313" key="5">
    <source>
        <dbReference type="Proteomes" id="UP000002051"/>
    </source>
</evidence>
<evidence type="ECO:0000259" key="2">
    <source>
        <dbReference type="Pfam" id="PF07127"/>
    </source>
</evidence>
<evidence type="ECO:0000256" key="1">
    <source>
        <dbReference type="SAM" id="Phobius"/>
    </source>
</evidence>
<dbReference type="HOGENOM" id="CLU_181053_1_2_1"/>
<name>A0A072UK99_MEDTR</name>
<accession>A0A072UK99</accession>
<keyword evidence="1" id="KW-1133">Transmembrane helix</keyword>
<dbReference type="Proteomes" id="UP000002051">
    <property type="component" value="Chromosome 4"/>
</dbReference>
<evidence type="ECO:0000313" key="3">
    <source>
        <dbReference type="EMBL" id="KEH30137.1"/>
    </source>
</evidence>
<gene>
    <name evidence="3" type="ordered locus">MTR_4g063770</name>
</gene>
<dbReference type="AlphaFoldDB" id="A0A072UK99"/>
<feature type="transmembrane region" description="Helical" evidence="1">
    <location>
        <begin position="7"/>
        <end position="24"/>
    </location>
</feature>
<reference evidence="4" key="3">
    <citation type="submission" date="2015-04" db="UniProtKB">
        <authorList>
            <consortium name="EnsemblPlants"/>
        </authorList>
    </citation>
    <scope>IDENTIFICATION</scope>
    <source>
        <strain evidence="4">cv. Jemalong A17</strain>
    </source>
</reference>
<organism evidence="3 5">
    <name type="scientific">Medicago truncatula</name>
    <name type="common">Barrel medic</name>
    <name type="synonym">Medicago tribuloides</name>
    <dbReference type="NCBI Taxonomy" id="3880"/>
    <lineage>
        <taxon>Eukaryota</taxon>
        <taxon>Viridiplantae</taxon>
        <taxon>Streptophyta</taxon>
        <taxon>Embryophyta</taxon>
        <taxon>Tracheophyta</taxon>
        <taxon>Spermatophyta</taxon>
        <taxon>Magnoliopsida</taxon>
        <taxon>eudicotyledons</taxon>
        <taxon>Gunneridae</taxon>
        <taxon>Pentapetalae</taxon>
        <taxon>rosids</taxon>
        <taxon>fabids</taxon>
        <taxon>Fabales</taxon>
        <taxon>Fabaceae</taxon>
        <taxon>Papilionoideae</taxon>
        <taxon>50 kb inversion clade</taxon>
        <taxon>NPAAA clade</taxon>
        <taxon>Hologalegina</taxon>
        <taxon>IRL clade</taxon>
        <taxon>Trifolieae</taxon>
        <taxon>Medicago</taxon>
    </lineage>
</organism>
<dbReference type="GO" id="GO:0046872">
    <property type="term" value="F:metal ion binding"/>
    <property type="evidence" value="ECO:0007669"/>
    <property type="project" value="InterPro"/>
</dbReference>
<keyword evidence="5" id="KW-1185">Reference proteome</keyword>
<keyword evidence="1" id="KW-0472">Membrane</keyword>
<dbReference type="InterPro" id="IPR009810">
    <property type="entry name" value="Nodulin_late_dom"/>
</dbReference>
<sequence>MVKTFKFIYSIIIFLSPFLVVMNVDGELIKCTMDADCPTSLNRKWLCINNICRKMSCTLRCW</sequence>
<protein>
    <submittedName>
        <fullName evidence="3">Late nodulin</fullName>
    </submittedName>
</protein>
<proteinExistence type="predicted"/>